<dbReference type="InterPro" id="IPR001509">
    <property type="entry name" value="Epimerase_deHydtase"/>
</dbReference>
<dbReference type="Proteomes" id="UP001592582">
    <property type="component" value="Unassembled WGS sequence"/>
</dbReference>
<dbReference type="RefSeq" id="WP_380511832.1">
    <property type="nucleotide sequence ID" value="NZ_JBHEZX010000008.1"/>
</dbReference>
<dbReference type="InterPro" id="IPR036291">
    <property type="entry name" value="NAD(P)-bd_dom_sf"/>
</dbReference>
<sequence>MRLLVLGGSVFLGQAFVREALARGWEVTTFNRGQSDRDEPGVEAVHGDRERPEDLARLVGSGPWDAVVDTGYVPRVIGASVAALAKSAATYLYVSSINAYPGFPEVPVDEDSPQHECAPDAGPEDGDYGTLKVGCQRAVEEGFPGRALIIQPGLILGPGDRARRTAWWLRRAAEGGRMVAPGAPDREMQMIDARDIAIFGLDRIAAGDSGRYLTSGTPANTSWGEYLGTCVEATGNKAELVWVDDQLLFEHGVEPWTELPLWSPLQEDFAAVWKPSSAKAIAAGLRCRPIAESVRDTAAWLFAPGGMDIAFGDHRGTGPRGLTPEKETAILAALDARG</sequence>
<evidence type="ECO:0000259" key="1">
    <source>
        <dbReference type="Pfam" id="PF01370"/>
    </source>
</evidence>
<dbReference type="SUPFAM" id="SSF51735">
    <property type="entry name" value="NAD(P)-binding Rossmann-fold domains"/>
    <property type="match status" value="1"/>
</dbReference>
<accession>A0ABV6VDS6</accession>
<dbReference type="EMBL" id="JBHEZX010000008">
    <property type="protein sequence ID" value="MFC1411742.1"/>
    <property type="molecule type" value="Genomic_DNA"/>
</dbReference>
<evidence type="ECO:0000313" key="2">
    <source>
        <dbReference type="EMBL" id="MFC1411742.1"/>
    </source>
</evidence>
<protein>
    <submittedName>
        <fullName evidence="2">NAD-dependent epimerase/dehydratase family protein</fullName>
    </submittedName>
</protein>
<evidence type="ECO:0000313" key="3">
    <source>
        <dbReference type="Proteomes" id="UP001592582"/>
    </source>
</evidence>
<name>A0ABV6VDS6_9ACTN</name>
<dbReference type="Pfam" id="PF01370">
    <property type="entry name" value="Epimerase"/>
    <property type="match status" value="1"/>
</dbReference>
<organism evidence="2 3">
    <name type="scientific">Streptacidiphilus alkalitolerans</name>
    <dbReference type="NCBI Taxonomy" id="3342712"/>
    <lineage>
        <taxon>Bacteria</taxon>
        <taxon>Bacillati</taxon>
        <taxon>Actinomycetota</taxon>
        <taxon>Actinomycetes</taxon>
        <taxon>Kitasatosporales</taxon>
        <taxon>Streptomycetaceae</taxon>
        <taxon>Streptacidiphilus</taxon>
    </lineage>
</organism>
<reference evidence="2 3" key="1">
    <citation type="submission" date="2024-09" db="EMBL/GenBank/DDBJ databases">
        <authorList>
            <person name="Lee S.D."/>
        </authorList>
    </citation>
    <scope>NUCLEOTIDE SEQUENCE [LARGE SCALE GENOMIC DNA]</scope>
    <source>
        <strain evidence="2 3">N1-1</strain>
    </source>
</reference>
<keyword evidence="3" id="KW-1185">Reference proteome</keyword>
<feature type="domain" description="NAD-dependent epimerase/dehydratase" evidence="1">
    <location>
        <begin position="4"/>
        <end position="197"/>
    </location>
</feature>
<dbReference type="Gene3D" id="3.40.50.720">
    <property type="entry name" value="NAD(P)-binding Rossmann-like Domain"/>
    <property type="match status" value="1"/>
</dbReference>
<proteinExistence type="predicted"/>
<gene>
    <name evidence="2" type="ORF">ACEZDG_20970</name>
</gene>
<comment type="caution">
    <text evidence="2">The sequence shown here is derived from an EMBL/GenBank/DDBJ whole genome shotgun (WGS) entry which is preliminary data.</text>
</comment>